<evidence type="ECO:0000256" key="9">
    <source>
        <dbReference type="RuleBase" id="RU000644"/>
    </source>
</evidence>
<dbReference type="InterPro" id="IPR023115">
    <property type="entry name" value="TIF_IF2_dom3"/>
</dbReference>
<dbReference type="PROSITE" id="PS01176">
    <property type="entry name" value="IF2"/>
    <property type="match status" value="1"/>
</dbReference>
<keyword evidence="4 8" id="KW-0547">Nucleotide-binding</keyword>
<dbReference type="InterPro" id="IPR015760">
    <property type="entry name" value="TIF_IF2"/>
</dbReference>
<dbReference type="EMBL" id="CAYU010000079">
    <property type="protein sequence ID" value="CCY77889.1"/>
    <property type="molecule type" value="Genomic_DNA"/>
</dbReference>
<accession>R5LK88</accession>
<feature type="compositionally biased region" description="Basic and acidic residues" evidence="10">
    <location>
        <begin position="260"/>
        <end position="284"/>
    </location>
</feature>
<evidence type="ECO:0000256" key="5">
    <source>
        <dbReference type="ARBA" id="ARBA00022917"/>
    </source>
</evidence>
<dbReference type="PANTHER" id="PTHR43381">
    <property type="entry name" value="TRANSLATION INITIATION FACTOR IF-2-RELATED"/>
    <property type="match status" value="1"/>
</dbReference>
<dbReference type="Pfam" id="PF11987">
    <property type="entry name" value="IF-2"/>
    <property type="match status" value="1"/>
</dbReference>
<keyword evidence="8" id="KW-0963">Cytoplasm</keyword>
<feature type="compositionally biased region" description="Basic and acidic residues" evidence="10">
    <location>
        <begin position="193"/>
        <end position="244"/>
    </location>
</feature>
<comment type="function">
    <text evidence="7 8 9">One of the essential components for the initiation of protein synthesis. Protects formylmethionyl-tRNA from spontaneous hydrolysis and promotes its binding to the 30S ribosomal subunits. Also involved in the hydrolysis of GTP during the formation of the 70S ribosomal complex.</text>
</comment>
<dbReference type="FunFam" id="2.40.30.10:FF:000007">
    <property type="entry name" value="Translation initiation factor IF-2"/>
    <property type="match status" value="1"/>
</dbReference>
<evidence type="ECO:0000256" key="10">
    <source>
        <dbReference type="SAM" id="MobiDB-lite"/>
    </source>
</evidence>
<evidence type="ECO:0000313" key="13">
    <source>
        <dbReference type="Proteomes" id="UP000018300"/>
    </source>
</evidence>
<dbReference type="InterPro" id="IPR000178">
    <property type="entry name" value="TF_IF2_bacterial-like"/>
</dbReference>
<dbReference type="Gene3D" id="2.40.30.10">
    <property type="entry name" value="Translation factors"/>
    <property type="match status" value="2"/>
</dbReference>
<feature type="compositionally biased region" description="Basic and acidic residues" evidence="10">
    <location>
        <begin position="292"/>
        <end position="324"/>
    </location>
</feature>
<dbReference type="InterPro" id="IPR005225">
    <property type="entry name" value="Small_GTP-bd"/>
</dbReference>
<dbReference type="InterPro" id="IPR036925">
    <property type="entry name" value="TIF_IF2_dom3_sf"/>
</dbReference>
<sequence length="930" mass="103734">MRVHELAKELNINSKELLEFLSSKNEKIKTSSNSVSEDEIALAKKQFVKKEQKPVTENKPELKETKEVKETKEQPKEESAQAPKQDAPVKKKIVSVYNPQNSGRKDIRDSQRKNNNRDRNRNGSNDNRRNEKPIDRPQGIRPLERPQGAIRPSDRVNVKPDKQQGDRPARSGDRPYGDRNQGDRSQRNNNRPYGDRNQGDRPARNGDRPYGERNQGDRPQRNGDRPYGDRNQGDRPQRNNDRPARNGGRFNDKFQGGKPEFNKEDNGSRPQRNNDRPARRDDRNSGAFDGADALKDREAKDQRNRDRENNRKKNNDFRDKTEKLENTKALEKNLLNKKKKEEADEDVIKTLILPDTLTIKELADKMKVQPTALVKNLFLKGQIVTINQDIDFATAEEIALEYNCICEHEVKVDVIAELLKDEDDPEDTLVPRPPVVCVMGHVDHGKTSLLDAIRSSKVTEKEAGGITQHIGAYTVDVNGQSVTFLDTPGHEAFTAMRLRGAKSTDIAILVVAADDGVMPQTIEAINHAKAAGIDIVVAVNKIDKPSANVERVKQELTEYDLIAEDWGGSTIFCPVSAHTGEGIDNLLEMLLLTAEMRELKANPNRKARGLVIEAKLDKGRGPVATILVQKGTLHVGDFIAVGPCHGKVRAMIDDKGRRINEAGPSTPVEIIGLNDVPNAGDIFISPKTDKEAKTFAETFIAEGKNRLVEETKSKMSLEDLFSQIQAGNLKELDIIVKADVQGSVEAVKQSLVKLSNDEVIVKVIHAGVGAINESDVILASASNAIIIGFNVRPDNQARDIAERENVDLRLYRVIYQAIEDVEAAMKGMLDPKYEEKVIGTVEVRQTYKASVIGTIAGSYVLDGMVTKNSSVRVTRGDDLIYDGPIASLKRFKDDVKEVKAGYECGIVLEKFNDIKEGDMMEVYTMVEIPR</sequence>
<dbReference type="CDD" id="cd03702">
    <property type="entry name" value="IF2_mtIF2_II"/>
    <property type="match status" value="1"/>
</dbReference>
<feature type="binding site" evidence="8">
    <location>
        <begin position="440"/>
        <end position="447"/>
    </location>
    <ligand>
        <name>GTP</name>
        <dbReference type="ChEBI" id="CHEBI:37565"/>
    </ligand>
</feature>
<dbReference type="InterPro" id="IPR053905">
    <property type="entry name" value="EF-G-like_DII"/>
</dbReference>
<dbReference type="CDD" id="cd01887">
    <property type="entry name" value="IF2_eIF5B"/>
    <property type="match status" value="1"/>
</dbReference>
<dbReference type="HAMAP" id="MF_00100_B">
    <property type="entry name" value="IF_2_B"/>
    <property type="match status" value="1"/>
</dbReference>
<feature type="region of interest" description="G-domain" evidence="8">
    <location>
        <begin position="434"/>
        <end position="582"/>
    </location>
</feature>
<dbReference type="AlphaFoldDB" id="R5LK88"/>
<protein>
    <recommendedName>
        <fullName evidence="2 8">Translation initiation factor IF-2</fullName>
    </recommendedName>
</protein>
<dbReference type="FunFam" id="3.40.50.10050:FF:000001">
    <property type="entry name" value="Translation initiation factor IF-2"/>
    <property type="match status" value="1"/>
</dbReference>
<keyword evidence="6 8" id="KW-0342">GTP-binding</keyword>
<dbReference type="SUPFAM" id="SSF50447">
    <property type="entry name" value="Translation proteins"/>
    <property type="match status" value="2"/>
</dbReference>
<evidence type="ECO:0000256" key="1">
    <source>
        <dbReference type="ARBA" id="ARBA00007733"/>
    </source>
</evidence>
<dbReference type="Pfam" id="PF22042">
    <property type="entry name" value="EF-G_D2"/>
    <property type="match status" value="1"/>
</dbReference>
<evidence type="ECO:0000313" key="12">
    <source>
        <dbReference type="EMBL" id="CCY77889.1"/>
    </source>
</evidence>
<proteinExistence type="inferred from homology"/>
<dbReference type="GO" id="GO:0005525">
    <property type="term" value="F:GTP binding"/>
    <property type="evidence" value="ECO:0007669"/>
    <property type="project" value="UniProtKB-KW"/>
</dbReference>
<feature type="compositionally biased region" description="Basic and acidic residues" evidence="10">
    <location>
        <begin position="103"/>
        <end position="135"/>
    </location>
</feature>
<dbReference type="Gene3D" id="1.10.10.2480">
    <property type="match status" value="1"/>
</dbReference>
<dbReference type="Pfam" id="PF00009">
    <property type="entry name" value="GTP_EFTU"/>
    <property type="match status" value="1"/>
</dbReference>
<dbReference type="NCBIfam" id="TIGR00231">
    <property type="entry name" value="small_GTP"/>
    <property type="match status" value="1"/>
</dbReference>
<dbReference type="SUPFAM" id="SSF52156">
    <property type="entry name" value="Initiation factor IF2/eIF5b, domain 3"/>
    <property type="match status" value="1"/>
</dbReference>
<dbReference type="Gene3D" id="3.40.50.300">
    <property type="entry name" value="P-loop containing nucleotide triphosphate hydrolases"/>
    <property type="match status" value="1"/>
</dbReference>
<dbReference type="NCBIfam" id="TIGR00487">
    <property type="entry name" value="IF-2"/>
    <property type="match status" value="1"/>
</dbReference>
<dbReference type="PROSITE" id="PS51722">
    <property type="entry name" value="G_TR_2"/>
    <property type="match status" value="1"/>
</dbReference>
<comment type="similarity">
    <text evidence="1 8 9">Belongs to the TRAFAC class translation factor GTPase superfamily. Classic translation factor GTPase family. IF-2 subfamily.</text>
</comment>
<feature type="binding site" evidence="8">
    <location>
        <begin position="540"/>
        <end position="543"/>
    </location>
    <ligand>
        <name>GTP</name>
        <dbReference type="ChEBI" id="CHEBI:37565"/>
    </ligand>
</feature>
<dbReference type="PANTHER" id="PTHR43381:SF5">
    <property type="entry name" value="TR-TYPE G DOMAIN-CONTAINING PROTEIN"/>
    <property type="match status" value="1"/>
</dbReference>
<dbReference type="InterPro" id="IPR006847">
    <property type="entry name" value="IF2_N"/>
</dbReference>
<dbReference type="InterPro" id="IPR000795">
    <property type="entry name" value="T_Tr_GTP-bd_dom"/>
</dbReference>
<dbReference type="InterPro" id="IPR044145">
    <property type="entry name" value="IF2_II"/>
</dbReference>
<dbReference type="GO" id="GO:0003924">
    <property type="term" value="F:GTPase activity"/>
    <property type="evidence" value="ECO:0007669"/>
    <property type="project" value="UniProtKB-UniRule"/>
</dbReference>
<dbReference type="SUPFAM" id="SSF52540">
    <property type="entry name" value="P-loop containing nucleoside triphosphate hydrolases"/>
    <property type="match status" value="1"/>
</dbReference>
<feature type="binding site" evidence="8">
    <location>
        <begin position="486"/>
        <end position="490"/>
    </location>
    <ligand>
        <name>GTP</name>
        <dbReference type="ChEBI" id="CHEBI:37565"/>
    </ligand>
</feature>
<feature type="domain" description="Tr-type G" evidence="11">
    <location>
        <begin position="431"/>
        <end position="600"/>
    </location>
</feature>
<dbReference type="InterPro" id="IPR009000">
    <property type="entry name" value="Transl_B-barrel_sf"/>
</dbReference>
<dbReference type="FunFam" id="2.40.30.10:FF:000008">
    <property type="entry name" value="Translation initiation factor IF-2"/>
    <property type="match status" value="1"/>
</dbReference>
<dbReference type="Pfam" id="PF04760">
    <property type="entry name" value="IF2_N"/>
    <property type="match status" value="2"/>
</dbReference>
<dbReference type="GO" id="GO:0005829">
    <property type="term" value="C:cytosol"/>
    <property type="evidence" value="ECO:0007669"/>
    <property type="project" value="TreeGrafter"/>
</dbReference>
<gene>
    <name evidence="8" type="primary">infB</name>
    <name evidence="12" type="ORF">BN569_01004</name>
</gene>
<feature type="region of interest" description="Disordered" evidence="10">
    <location>
        <begin position="45"/>
        <end position="324"/>
    </location>
</feature>
<keyword evidence="5 8" id="KW-0648">Protein biosynthesis</keyword>
<evidence type="ECO:0000256" key="4">
    <source>
        <dbReference type="ARBA" id="ARBA00022741"/>
    </source>
</evidence>
<reference evidence="12" key="1">
    <citation type="submission" date="2012-11" db="EMBL/GenBank/DDBJ databases">
        <title>Dependencies among metagenomic species, viruses, plasmids and units of genetic variation.</title>
        <authorList>
            <person name="Nielsen H.B."/>
            <person name="Almeida M."/>
            <person name="Juncker A.S."/>
            <person name="Rasmussen S."/>
            <person name="Li J."/>
            <person name="Sunagawa S."/>
            <person name="Plichta D."/>
            <person name="Gautier L."/>
            <person name="Le Chatelier E."/>
            <person name="Peletier E."/>
            <person name="Bonde I."/>
            <person name="Nielsen T."/>
            <person name="Manichanh C."/>
            <person name="Arumugam M."/>
            <person name="Batto J."/>
            <person name="Santos M.B.Q.D."/>
            <person name="Blom N."/>
            <person name="Borruel N."/>
            <person name="Burgdorf K.S."/>
            <person name="Boumezbeur F."/>
            <person name="Casellas F."/>
            <person name="Dore J."/>
            <person name="Guarner F."/>
            <person name="Hansen T."/>
            <person name="Hildebrand F."/>
            <person name="Kaas R.S."/>
            <person name="Kennedy S."/>
            <person name="Kristiansen K."/>
            <person name="Kultima J.R."/>
            <person name="Leonard P."/>
            <person name="Levenez F."/>
            <person name="Lund O."/>
            <person name="Moumen B."/>
            <person name="Le Paslier D."/>
            <person name="Pons N."/>
            <person name="Pedersen O."/>
            <person name="Prifti E."/>
            <person name="Qin J."/>
            <person name="Raes J."/>
            <person name="Tap J."/>
            <person name="Tims S."/>
            <person name="Ussery D.W."/>
            <person name="Yamada T."/>
            <person name="MetaHit consortium"/>
            <person name="Renault P."/>
            <person name="Sicheritz-Ponten T."/>
            <person name="Bork P."/>
            <person name="Wang J."/>
            <person name="Brunak S."/>
            <person name="Ehrlich S.D."/>
        </authorList>
    </citation>
    <scope>NUCLEOTIDE SEQUENCE [LARGE SCALE GENOMIC DNA]</scope>
</reference>
<dbReference type="GO" id="GO:0003743">
    <property type="term" value="F:translation initiation factor activity"/>
    <property type="evidence" value="ECO:0007669"/>
    <property type="project" value="UniProtKB-UniRule"/>
</dbReference>
<keyword evidence="3 8" id="KW-0396">Initiation factor</keyword>
<name>R5LK88_9FIRM</name>
<organism evidence="12 13">
    <name type="scientific">Eshraghiella crossota CAG:259</name>
    <dbReference type="NCBI Taxonomy" id="1263062"/>
    <lineage>
        <taxon>Bacteria</taxon>
        <taxon>Bacillati</taxon>
        <taxon>Bacillota</taxon>
        <taxon>Clostridia</taxon>
        <taxon>Lachnospirales</taxon>
        <taxon>Lachnospiraceae</taxon>
        <taxon>Eshraghiella</taxon>
    </lineage>
</organism>
<comment type="subcellular location">
    <subcellularLocation>
        <location evidence="8">Cytoplasm</location>
    </subcellularLocation>
</comment>
<evidence type="ECO:0000256" key="2">
    <source>
        <dbReference type="ARBA" id="ARBA00020675"/>
    </source>
</evidence>
<evidence type="ECO:0000256" key="7">
    <source>
        <dbReference type="ARBA" id="ARBA00025162"/>
    </source>
</evidence>
<dbReference type="InterPro" id="IPR027417">
    <property type="entry name" value="P-loop_NTPase"/>
</dbReference>
<dbReference type="Proteomes" id="UP000018300">
    <property type="component" value="Unassembled WGS sequence"/>
</dbReference>
<dbReference type="CDD" id="cd03692">
    <property type="entry name" value="mtIF2_IVc"/>
    <property type="match status" value="1"/>
</dbReference>
<dbReference type="FunFam" id="3.40.50.300:FF:000019">
    <property type="entry name" value="Translation initiation factor IF-2"/>
    <property type="match status" value="1"/>
</dbReference>
<feature type="compositionally biased region" description="Basic and acidic residues" evidence="10">
    <location>
        <begin position="152"/>
        <end position="186"/>
    </location>
</feature>
<comment type="caution">
    <text evidence="12">The sequence shown here is derived from an EMBL/GenBank/DDBJ whole genome shotgun (WGS) entry which is preliminary data.</text>
</comment>
<evidence type="ECO:0000256" key="6">
    <source>
        <dbReference type="ARBA" id="ARBA00023134"/>
    </source>
</evidence>
<evidence type="ECO:0000259" key="11">
    <source>
        <dbReference type="PROSITE" id="PS51722"/>
    </source>
</evidence>
<feature type="compositionally biased region" description="Basic and acidic residues" evidence="10">
    <location>
        <begin position="48"/>
        <end position="79"/>
    </location>
</feature>
<evidence type="ECO:0000256" key="3">
    <source>
        <dbReference type="ARBA" id="ARBA00022540"/>
    </source>
</evidence>
<dbReference type="Gene3D" id="3.40.50.10050">
    <property type="entry name" value="Translation initiation factor IF- 2, domain 3"/>
    <property type="match status" value="1"/>
</dbReference>
<evidence type="ECO:0000256" key="8">
    <source>
        <dbReference type="HAMAP-Rule" id="MF_00100"/>
    </source>
</evidence>